<dbReference type="GO" id="GO:0016874">
    <property type="term" value="F:ligase activity"/>
    <property type="evidence" value="ECO:0007669"/>
    <property type="project" value="UniProtKB-KW"/>
</dbReference>
<dbReference type="Pfam" id="PF03099">
    <property type="entry name" value="BPL_LplA_LipB"/>
    <property type="match status" value="1"/>
</dbReference>
<dbReference type="CDD" id="cd16442">
    <property type="entry name" value="BPL"/>
    <property type="match status" value="1"/>
</dbReference>
<dbReference type="Proteomes" id="UP001500454">
    <property type="component" value="Unassembled WGS sequence"/>
</dbReference>
<protein>
    <submittedName>
        <fullName evidence="3">Biotin--[acetyl-CoA-carboxylase] ligase</fullName>
    </submittedName>
</protein>
<feature type="domain" description="BPL/LPL catalytic" evidence="2">
    <location>
        <begin position="10"/>
        <end position="190"/>
    </location>
</feature>
<organism evidence="3 4">
    <name type="scientific">Hymenobacter koreensis</name>
    <dbReference type="NCBI Taxonomy" id="1084523"/>
    <lineage>
        <taxon>Bacteria</taxon>
        <taxon>Pseudomonadati</taxon>
        <taxon>Bacteroidota</taxon>
        <taxon>Cytophagia</taxon>
        <taxon>Cytophagales</taxon>
        <taxon>Hymenobacteraceae</taxon>
        <taxon>Hymenobacter</taxon>
    </lineage>
</organism>
<keyword evidence="4" id="KW-1185">Reference proteome</keyword>
<gene>
    <name evidence="3" type="ORF">GCM10023186_09960</name>
</gene>
<comment type="caution">
    <text evidence="3">The sequence shown here is derived from an EMBL/GenBank/DDBJ whole genome shotgun (WGS) entry which is preliminary data.</text>
</comment>
<evidence type="ECO:0000313" key="3">
    <source>
        <dbReference type="EMBL" id="GAA4376274.1"/>
    </source>
</evidence>
<dbReference type="NCBIfam" id="TIGR00121">
    <property type="entry name" value="birA_ligase"/>
    <property type="match status" value="1"/>
</dbReference>
<dbReference type="EMBL" id="BAABHA010000002">
    <property type="protein sequence ID" value="GAA4376274.1"/>
    <property type="molecule type" value="Genomic_DNA"/>
</dbReference>
<name>A0ABP8IW29_9BACT</name>
<accession>A0ABP8IW29</accession>
<evidence type="ECO:0000256" key="1">
    <source>
        <dbReference type="ARBA" id="ARBA00022598"/>
    </source>
</evidence>
<sequence length="254" mass="28118">MEKISPQTLFTGQQVLWLPECGSTNTEARELIGQNRATEGCTVITDCQTAGRGQRGNTWEALPGENLTLSVVWRPVFLAATAQFRLNLAVALAVHDWAQGLLGPDPALRVKWPNDLFYHEQKLGGILIENTLNGSQIHWSVVGIGLNVNQVNFGVTTATSLALLKGHAFGLPPLAEKLLECLERRYLQLRGGQHPALHAEYLSKLYRFQEWHHFGVNGQPTAGRIVNITDAGQLVLEQTNGQMRSFGLQEIRHL</sequence>
<dbReference type="SUPFAM" id="SSF55681">
    <property type="entry name" value="Class II aaRS and biotin synthetases"/>
    <property type="match status" value="1"/>
</dbReference>
<dbReference type="InterPro" id="IPR004143">
    <property type="entry name" value="BPL_LPL_catalytic"/>
</dbReference>
<dbReference type="Gene3D" id="3.30.930.10">
    <property type="entry name" value="Bira Bifunctional Protein, Domain 2"/>
    <property type="match status" value="1"/>
</dbReference>
<reference evidence="4" key="1">
    <citation type="journal article" date="2019" name="Int. J. Syst. Evol. Microbiol.">
        <title>The Global Catalogue of Microorganisms (GCM) 10K type strain sequencing project: providing services to taxonomists for standard genome sequencing and annotation.</title>
        <authorList>
            <consortium name="The Broad Institute Genomics Platform"/>
            <consortium name="The Broad Institute Genome Sequencing Center for Infectious Disease"/>
            <person name="Wu L."/>
            <person name="Ma J."/>
        </authorList>
    </citation>
    <scope>NUCLEOTIDE SEQUENCE [LARGE SCALE GENOMIC DNA]</scope>
    <source>
        <strain evidence="4">JCM 17924</strain>
    </source>
</reference>
<dbReference type="PANTHER" id="PTHR12835:SF5">
    <property type="entry name" value="BIOTIN--PROTEIN LIGASE"/>
    <property type="match status" value="1"/>
</dbReference>
<dbReference type="PROSITE" id="PS51733">
    <property type="entry name" value="BPL_LPL_CATALYTIC"/>
    <property type="match status" value="1"/>
</dbReference>
<dbReference type="InterPro" id="IPR004408">
    <property type="entry name" value="Biotin_CoA_COase_ligase"/>
</dbReference>
<evidence type="ECO:0000313" key="4">
    <source>
        <dbReference type="Proteomes" id="UP001500454"/>
    </source>
</evidence>
<proteinExistence type="predicted"/>
<dbReference type="InterPro" id="IPR045864">
    <property type="entry name" value="aa-tRNA-synth_II/BPL/LPL"/>
</dbReference>
<evidence type="ECO:0000259" key="2">
    <source>
        <dbReference type="PROSITE" id="PS51733"/>
    </source>
</evidence>
<dbReference type="PANTHER" id="PTHR12835">
    <property type="entry name" value="BIOTIN PROTEIN LIGASE"/>
    <property type="match status" value="1"/>
</dbReference>
<keyword evidence="1 3" id="KW-0436">Ligase</keyword>